<keyword evidence="3" id="KW-1185">Reference proteome</keyword>
<reference evidence="2 3" key="1">
    <citation type="submission" date="2019-02" db="EMBL/GenBank/DDBJ databases">
        <title>Deep-cultivation of Planctomycetes and their phenomic and genomic characterization uncovers novel biology.</title>
        <authorList>
            <person name="Wiegand S."/>
            <person name="Jogler M."/>
            <person name="Boedeker C."/>
            <person name="Pinto D."/>
            <person name="Vollmers J."/>
            <person name="Rivas-Marin E."/>
            <person name="Kohn T."/>
            <person name="Peeters S.H."/>
            <person name="Heuer A."/>
            <person name="Rast P."/>
            <person name="Oberbeckmann S."/>
            <person name="Bunk B."/>
            <person name="Jeske O."/>
            <person name="Meyerdierks A."/>
            <person name="Storesund J.E."/>
            <person name="Kallscheuer N."/>
            <person name="Luecker S."/>
            <person name="Lage O.M."/>
            <person name="Pohl T."/>
            <person name="Merkel B.J."/>
            <person name="Hornburger P."/>
            <person name="Mueller R.-W."/>
            <person name="Bruemmer F."/>
            <person name="Labrenz M."/>
            <person name="Spormann A.M."/>
            <person name="Op den Camp H."/>
            <person name="Overmann J."/>
            <person name="Amann R."/>
            <person name="Jetten M.S.M."/>
            <person name="Mascher T."/>
            <person name="Medema M.H."/>
            <person name="Devos D.P."/>
            <person name="Kaster A.-K."/>
            <person name="Ovreas L."/>
            <person name="Rohde M."/>
            <person name="Galperin M.Y."/>
            <person name="Jogler C."/>
        </authorList>
    </citation>
    <scope>NUCLEOTIDE SEQUENCE [LARGE SCALE GENOMIC DNA]</scope>
    <source>
        <strain evidence="2 3">TBK1r</strain>
    </source>
</reference>
<dbReference type="Gene3D" id="2.30.30.40">
    <property type="entry name" value="SH3 Domains"/>
    <property type="match status" value="1"/>
</dbReference>
<dbReference type="PANTHER" id="PTHR22617:SF23">
    <property type="entry name" value="CHEMOTAXIS PROTEIN CHEW"/>
    <property type="match status" value="1"/>
</dbReference>
<dbReference type="InterPro" id="IPR002545">
    <property type="entry name" value="CheW-lke_dom"/>
</dbReference>
<evidence type="ECO:0000313" key="2">
    <source>
        <dbReference type="EMBL" id="QDV83571.1"/>
    </source>
</evidence>
<dbReference type="InterPro" id="IPR036061">
    <property type="entry name" value="CheW-like_dom_sf"/>
</dbReference>
<feature type="domain" description="CheW-like" evidence="1">
    <location>
        <begin position="9"/>
        <end position="149"/>
    </location>
</feature>
<dbReference type="PROSITE" id="PS50851">
    <property type="entry name" value="CHEW"/>
    <property type="match status" value="1"/>
</dbReference>
<proteinExistence type="predicted"/>
<name>A0ABX5XQG1_9BACT</name>
<gene>
    <name evidence="2" type="primary">cheW_3</name>
    <name evidence="2" type="ORF">TBK1r_25130</name>
</gene>
<dbReference type="SUPFAM" id="SSF50341">
    <property type="entry name" value="CheW-like"/>
    <property type="match status" value="1"/>
</dbReference>
<dbReference type="Pfam" id="PF01584">
    <property type="entry name" value="CheW"/>
    <property type="match status" value="1"/>
</dbReference>
<evidence type="ECO:0000313" key="3">
    <source>
        <dbReference type="Proteomes" id="UP000318081"/>
    </source>
</evidence>
<organism evidence="2 3">
    <name type="scientific">Stieleria magnilauensis</name>
    <dbReference type="NCBI Taxonomy" id="2527963"/>
    <lineage>
        <taxon>Bacteria</taxon>
        <taxon>Pseudomonadati</taxon>
        <taxon>Planctomycetota</taxon>
        <taxon>Planctomycetia</taxon>
        <taxon>Pirellulales</taxon>
        <taxon>Pirellulaceae</taxon>
        <taxon>Stieleria</taxon>
    </lineage>
</organism>
<dbReference type="EMBL" id="CP036432">
    <property type="protein sequence ID" value="QDV83571.1"/>
    <property type="molecule type" value="Genomic_DNA"/>
</dbReference>
<dbReference type="PANTHER" id="PTHR22617">
    <property type="entry name" value="CHEMOTAXIS SENSOR HISTIDINE KINASE-RELATED"/>
    <property type="match status" value="1"/>
</dbReference>
<dbReference type="SMART" id="SM00260">
    <property type="entry name" value="CheW"/>
    <property type="match status" value="1"/>
</dbReference>
<evidence type="ECO:0000259" key="1">
    <source>
        <dbReference type="PROSITE" id="PS50851"/>
    </source>
</evidence>
<sequence>MYTTTLTRPESYCTFLVDGLLYGIEVQKVQEVIRAQPTTRVPLAPQVVRGLMNLRGHIVSMLSLRKALGLPARSSDSHEMSVIIRSSEGPVGLLVDEIGDVMRVDQADCESVPGTLHRRQRPFLRCAYKLEQRLLLILDADRVATATATD</sequence>
<protein>
    <submittedName>
        <fullName evidence="2">Chemotaxis protein CheW</fullName>
    </submittedName>
</protein>
<dbReference type="Proteomes" id="UP000318081">
    <property type="component" value="Chromosome"/>
</dbReference>
<accession>A0ABX5XQG1</accession>
<dbReference type="Gene3D" id="2.40.50.180">
    <property type="entry name" value="CheA-289, Domain 4"/>
    <property type="match status" value="1"/>
</dbReference>
<dbReference type="RefSeq" id="WP_145210588.1">
    <property type="nucleotide sequence ID" value="NZ_CP036432.1"/>
</dbReference>
<dbReference type="InterPro" id="IPR039315">
    <property type="entry name" value="CheW"/>
</dbReference>